<dbReference type="GO" id="GO:0016020">
    <property type="term" value="C:membrane"/>
    <property type="evidence" value="ECO:0007669"/>
    <property type="project" value="UniProtKB-SubCell"/>
</dbReference>
<dbReference type="InterPro" id="IPR023353">
    <property type="entry name" value="LemA-like_dom_sf"/>
</dbReference>
<dbReference type="Pfam" id="PF04011">
    <property type="entry name" value="LemA"/>
    <property type="match status" value="1"/>
</dbReference>
<reference evidence="6 8" key="1">
    <citation type="submission" date="2017-05" db="EMBL/GenBank/DDBJ databases">
        <title>Whole genome sequencing of Proteus mirabilis AR_0155.</title>
        <authorList>
            <person name="Conlan S."/>
            <person name="Thomas P.J."/>
            <person name="Mullikin J."/>
            <person name="Frank K.M."/>
            <person name="Segre J.A."/>
        </authorList>
    </citation>
    <scope>NUCLEOTIDE SEQUENCE [LARGE SCALE GENOMIC DNA]</scope>
    <source>
        <strain evidence="6 8">AR_0155</strain>
    </source>
</reference>
<evidence type="ECO:0000256" key="5">
    <source>
        <dbReference type="ARBA" id="ARBA00023136"/>
    </source>
</evidence>
<dbReference type="EMBL" id="CP021694">
    <property type="protein sequence ID" value="ARX33435.1"/>
    <property type="molecule type" value="Genomic_DNA"/>
</dbReference>
<dbReference type="KEGG" id="pvl:AOB99_14400"/>
<dbReference type="Gene3D" id="1.20.1440.20">
    <property type="entry name" value="LemA-like domain"/>
    <property type="match status" value="1"/>
</dbReference>
<dbReference type="RefSeq" id="WP_004245783.1">
    <property type="nucleotide sequence ID" value="NZ_AP026827.1"/>
</dbReference>
<evidence type="ECO:0000256" key="1">
    <source>
        <dbReference type="ARBA" id="ARBA00004167"/>
    </source>
</evidence>
<dbReference type="STRING" id="584.AOUC001_02330"/>
<proteinExistence type="inferred from homology"/>
<evidence type="ECO:0000313" key="6">
    <source>
        <dbReference type="EMBL" id="ARX33435.1"/>
    </source>
</evidence>
<dbReference type="Proteomes" id="UP000195540">
    <property type="component" value="Chromosome"/>
</dbReference>
<dbReference type="OMA" id="RNRYIQT"/>
<dbReference type="PANTHER" id="PTHR34478:SF2">
    <property type="entry name" value="MEMBRANE PROTEIN"/>
    <property type="match status" value="1"/>
</dbReference>
<comment type="similarity">
    <text evidence="2">Belongs to the LemA family.</text>
</comment>
<evidence type="ECO:0000256" key="2">
    <source>
        <dbReference type="ARBA" id="ARBA00008854"/>
    </source>
</evidence>
<accession>A0A1Z1SSB7</accession>
<keyword evidence="5" id="KW-0472">Membrane</keyword>
<protein>
    <submittedName>
        <fullName evidence="7">LemA family</fullName>
    </submittedName>
</protein>
<gene>
    <name evidence="6" type="ORF">AM402_04460</name>
    <name evidence="7" type="ORF">NCTC10975_05195</name>
</gene>
<comment type="subcellular location">
    <subcellularLocation>
        <location evidence="1">Membrane</location>
        <topology evidence="1">Single-pass membrane protein</topology>
    </subcellularLocation>
</comment>
<reference evidence="7 9" key="2">
    <citation type="submission" date="2018-06" db="EMBL/GenBank/DDBJ databases">
        <authorList>
            <consortium name="Pathogen Informatics"/>
            <person name="Doyle S."/>
        </authorList>
    </citation>
    <scope>NUCLEOTIDE SEQUENCE [LARGE SCALE GENOMIC DNA]</scope>
    <source>
        <strain evidence="7 9">NCTC10975</strain>
    </source>
</reference>
<evidence type="ECO:0000313" key="9">
    <source>
        <dbReference type="Proteomes" id="UP000251485"/>
    </source>
</evidence>
<dbReference type="Proteomes" id="UP000251485">
    <property type="component" value="Unassembled WGS sequence"/>
</dbReference>
<evidence type="ECO:0000256" key="3">
    <source>
        <dbReference type="ARBA" id="ARBA00022692"/>
    </source>
</evidence>
<evidence type="ECO:0000256" key="4">
    <source>
        <dbReference type="ARBA" id="ARBA00022989"/>
    </source>
</evidence>
<evidence type="ECO:0000313" key="7">
    <source>
        <dbReference type="EMBL" id="SPZ04135.1"/>
    </source>
</evidence>
<dbReference type="InterPro" id="IPR007156">
    <property type="entry name" value="MamQ_LemA"/>
</dbReference>
<evidence type="ECO:0000313" key="8">
    <source>
        <dbReference type="Proteomes" id="UP000195540"/>
    </source>
</evidence>
<keyword evidence="4" id="KW-1133">Transmembrane helix</keyword>
<organism evidence="6 8">
    <name type="scientific">Proteus mirabilis</name>
    <dbReference type="NCBI Taxonomy" id="584"/>
    <lineage>
        <taxon>Bacteria</taxon>
        <taxon>Pseudomonadati</taxon>
        <taxon>Pseudomonadota</taxon>
        <taxon>Gammaproteobacteria</taxon>
        <taxon>Enterobacterales</taxon>
        <taxon>Morganellaceae</taxon>
        <taxon>Proteus</taxon>
    </lineage>
</organism>
<keyword evidence="3" id="KW-0812">Transmembrane</keyword>
<sequence>MRKLVVGLVLLLIIIFVVLINSYNKIQKNDELVTAAASELLNQYQRRLDLIPNLVNTVKGYSNYESQVLQDVVKARASVGQINVNTRLFENSTLATSYQKAQDDLGKSLSRLLAISERYPDLKANTLYQDLMVQLEGAENRISVARGRYIEAVRHYNTQIRQFPYNFIAIVMGYDKKVNFTVESEQEIKVTPVVDFAS</sequence>
<name>A0A1Z1SSB7_PROMI</name>
<dbReference type="GeneID" id="6803136"/>
<dbReference type="AlphaFoldDB" id="A0A1Z1SSB7"/>
<dbReference type="EMBL" id="UAUE01000039">
    <property type="protein sequence ID" value="SPZ04135.1"/>
    <property type="molecule type" value="Genomic_DNA"/>
</dbReference>
<dbReference type="SUPFAM" id="SSF140478">
    <property type="entry name" value="LemA-like"/>
    <property type="match status" value="1"/>
</dbReference>
<dbReference type="PANTHER" id="PTHR34478">
    <property type="entry name" value="PROTEIN LEMA"/>
    <property type="match status" value="1"/>
</dbReference>